<dbReference type="GO" id="GO:0043525">
    <property type="term" value="P:positive regulation of neuron apoptotic process"/>
    <property type="evidence" value="ECO:0007669"/>
    <property type="project" value="TreeGrafter"/>
</dbReference>
<dbReference type="InterPro" id="IPR002138">
    <property type="entry name" value="Pept_C14_p10"/>
</dbReference>
<comment type="similarity">
    <text evidence="1 2">Belongs to the peptidase C14A family.</text>
</comment>
<proteinExistence type="inferred from homology"/>
<dbReference type="GO" id="GO:0005737">
    <property type="term" value="C:cytoplasm"/>
    <property type="evidence" value="ECO:0007669"/>
    <property type="project" value="TreeGrafter"/>
</dbReference>
<evidence type="ECO:0000259" key="3">
    <source>
        <dbReference type="PROSITE" id="PS50207"/>
    </source>
</evidence>
<dbReference type="SMART" id="SM00115">
    <property type="entry name" value="CASc"/>
    <property type="match status" value="1"/>
</dbReference>
<dbReference type="InterPro" id="IPR001309">
    <property type="entry name" value="Pept_C14_p20"/>
</dbReference>
<dbReference type="InterPro" id="IPR015917">
    <property type="entry name" value="Pept_C14A"/>
</dbReference>
<dbReference type="PROSITE" id="PS50207">
    <property type="entry name" value="CASPASE_P10"/>
    <property type="match status" value="1"/>
</dbReference>
<evidence type="ECO:0000313" key="5">
    <source>
        <dbReference type="EMBL" id="RWS22897.1"/>
    </source>
</evidence>
<organism evidence="5 6">
    <name type="scientific">Leptotrombidium deliense</name>
    <dbReference type="NCBI Taxonomy" id="299467"/>
    <lineage>
        <taxon>Eukaryota</taxon>
        <taxon>Metazoa</taxon>
        <taxon>Ecdysozoa</taxon>
        <taxon>Arthropoda</taxon>
        <taxon>Chelicerata</taxon>
        <taxon>Arachnida</taxon>
        <taxon>Acari</taxon>
        <taxon>Acariformes</taxon>
        <taxon>Trombidiformes</taxon>
        <taxon>Prostigmata</taxon>
        <taxon>Anystina</taxon>
        <taxon>Parasitengona</taxon>
        <taxon>Trombiculoidea</taxon>
        <taxon>Trombiculidae</taxon>
        <taxon>Leptotrombidium</taxon>
    </lineage>
</organism>
<feature type="domain" description="Caspase family p20" evidence="4">
    <location>
        <begin position="506"/>
        <end position="618"/>
    </location>
</feature>
<feature type="domain" description="Caspase family p20" evidence="4">
    <location>
        <begin position="28"/>
        <end position="109"/>
    </location>
</feature>
<feature type="non-terminal residue" evidence="5">
    <location>
        <position position="1"/>
    </location>
</feature>
<dbReference type="AlphaFoldDB" id="A0A443S5T6"/>
<dbReference type="SUPFAM" id="SSF52129">
    <property type="entry name" value="Caspase-like"/>
    <property type="match status" value="3"/>
</dbReference>
<evidence type="ECO:0000256" key="1">
    <source>
        <dbReference type="ARBA" id="ARBA00010134"/>
    </source>
</evidence>
<dbReference type="Proteomes" id="UP000288716">
    <property type="component" value="Unassembled WGS sequence"/>
</dbReference>
<dbReference type="GO" id="GO:0006508">
    <property type="term" value="P:proteolysis"/>
    <property type="evidence" value="ECO:0007669"/>
    <property type="project" value="InterPro"/>
</dbReference>
<dbReference type="InterPro" id="IPR002398">
    <property type="entry name" value="Pept_C14"/>
</dbReference>
<dbReference type="EMBL" id="NCKV01007632">
    <property type="protein sequence ID" value="RWS22897.1"/>
    <property type="molecule type" value="Genomic_DNA"/>
</dbReference>
<evidence type="ECO:0000313" key="6">
    <source>
        <dbReference type="Proteomes" id="UP000288716"/>
    </source>
</evidence>
<dbReference type="GO" id="GO:0006915">
    <property type="term" value="P:apoptotic process"/>
    <property type="evidence" value="ECO:0007669"/>
    <property type="project" value="TreeGrafter"/>
</dbReference>
<evidence type="ECO:0000256" key="2">
    <source>
        <dbReference type="RuleBase" id="RU003971"/>
    </source>
</evidence>
<dbReference type="InterPro" id="IPR011600">
    <property type="entry name" value="Pept_C14_caspase"/>
</dbReference>
<dbReference type="PANTHER" id="PTHR10454:SF210">
    <property type="entry name" value="CASPASE-2"/>
    <property type="match status" value="1"/>
</dbReference>
<evidence type="ECO:0000259" key="4">
    <source>
        <dbReference type="PROSITE" id="PS50208"/>
    </source>
</evidence>
<comment type="caution">
    <text evidence="5">The sequence shown here is derived from an EMBL/GenBank/DDBJ whole genome shotgun (WGS) entry which is preliminary data.</text>
</comment>
<dbReference type="PANTHER" id="PTHR10454">
    <property type="entry name" value="CASPASE"/>
    <property type="match status" value="1"/>
</dbReference>
<gene>
    <name evidence="5" type="ORF">B4U80_13469</name>
</gene>
<dbReference type="STRING" id="299467.A0A443S5T6"/>
<dbReference type="Pfam" id="PF00656">
    <property type="entry name" value="Peptidase_C14"/>
    <property type="match status" value="3"/>
</dbReference>
<protein>
    <submittedName>
        <fullName evidence="5">Caspase-9-like protein</fullName>
    </submittedName>
</protein>
<reference evidence="5 6" key="1">
    <citation type="journal article" date="2018" name="Gigascience">
        <title>Genomes of trombidid mites reveal novel predicted allergens and laterally-transferred genes associated with secondary metabolism.</title>
        <authorList>
            <person name="Dong X."/>
            <person name="Chaisiri K."/>
            <person name="Xia D."/>
            <person name="Armstrong S.D."/>
            <person name="Fang Y."/>
            <person name="Donnelly M.J."/>
            <person name="Kadowaki T."/>
            <person name="McGarry J.W."/>
            <person name="Darby A.C."/>
            <person name="Makepeace B.L."/>
        </authorList>
    </citation>
    <scope>NUCLEOTIDE SEQUENCE [LARGE SCALE GENOMIC DNA]</scope>
    <source>
        <strain evidence="5">UoL-UT</strain>
    </source>
</reference>
<dbReference type="VEuPathDB" id="VectorBase:LDEU009143"/>
<dbReference type="Gene3D" id="3.40.50.1460">
    <property type="match status" value="3"/>
</dbReference>
<dbReference type="PRINTS" id="PR00376">
    <property type="entry name" value="IL1BCENZYME"/>
</dbReference>
<name>A0A443S5T6_9ACAR</name>
<dbReference type="InterPro" id="IPR029030">
    <property type="entry name" value="Caspase-like_dom_sf"/>
</dbReference>
<feature type="domain" description="Caspase family p20" evidence="4">
    <location>
        <begin position="238"/>
        <end position="367"/>
    </location>
</feature>
<dbReference type="GO" id="GO:0004197">
    <property type="term" value="F:cysteine-type endopeptidase activity"/>
    <property type="evidence" value="ECO:0007669"/>
    <property type="project" value="InterPro"/>
</dbReference>
<dbReference type="PROSITE" id="PS50208">
    <property type="entry name" value="CASPASE_P20"/>
    <property type="match status" value="3"/>
</dbReference>
<dbReference type="OrthoDB" id="6044770at2759"/>
<accession>A0A443S5T6</accession>
<feature type="domain" description="Caspase family p10" evidence="3">
    <location>
        <begin position="130"/>
        <end position="218"/>
    </location>
</feature>
<sequence>HKQLVNKSVNDYLKNNFVVKCDQLVYLDLSSTHIIEKLESIDKNDEFKKYTKFKFIFVTHGGKCASTGKNVIFGSDSVPILLQDIVDIFKDSTSTHLKAKKKQFEFYTCDCVYPWTDVKNEVSGIIESKSEYSKETNNDMIVMWSTVDGFVSYRNTLNGSRFVNSINSCFRQYGETKEITEILRIVQTEVDNYEDKDGNIQVTEMHLIGFDKNFYFSTEFIENKPELKWNTYESTAASIGVCLIINMRDFKLPALKTRKGSEKDVENLETLFKHLKYDVYTHNNLKRDEIVEVIKECLRNKTKNIDSFVMFVMSHGHKSTDSSNYVYGSDGHMVNAEWLINFFNENECPNLRNKPKFLFFNCCRGAYKAVIDDENMKSKSGNEEMEISFFDEDEEEEDNVKYKNFQYPIRDMQLSWSYTHKATMREMVAGTRLAEHFLNNISEIQSRVLDVEIMQFTRLLGIICKEIGIRYAMTDISAIGLRKFFYLVKSNPNEENPLAYSMNSSPRGFAVIISNDNRNTTINAYHLSIIYSYLQFQVILLDDLTAIEIRDFIKKITKDERLRNHDALILHITTKLKRNELIFGVDNHQFIKTKNLVSYFNDYNCPLLKGKPKIISLKDREEWGVYETRTGQQISLCEQIREIFDVSLDLKNHRSGGTVLRFHTPFADFETKNEYEKQAHYVSTTSWKLYGKLKDAMEAITSEQTEETMGNIDMNAVLGKALNSIVPEIKPDMKIKLSEKNYEISDDQEEDEVYYHDFQEAIFKYSPFVHRSRHSKPRLTSAVPCFCQWAEYEEDPLD</sequence>
<keyword evidence="6" id="KW-1185">Reference proteome</keyword>